<dbReference type="Gene3D" id="1.20.1050.10">
    <property type="match status" value="1"/>
</dbReference>
<dbReference type="CDD" id="cd03048">
    <property type="entry name" value="GST_N_Ure2p_like"/>
    <property type="match status" value="1"/>
</dbReference>
<evidence type="ECO:0000259" key="3">
    <source>
        <dbReference type="PROSITE" id="PS50405"/>
    </source>
</evidence>
<protein>
    <submittedName>
        <fullName evidence="4">Thiol:disulfide oxidoreductase</fullName>
    </submittedName>
</protein>
<dbReference type="RefSeq" id="WP_117203590.1">
    <property type="nucleotide sequence ID" value="NZ_JBHTBK010000057.1"/>
</dbReference>
<dbReference type="InterPro" id="IPR036249">
    <property type="entry name" value="Thioredoxin-like_sf"/>
</dbReference>
<dbReference type="EMBL" id="QVPD01000017">
    <property type="protein sequence ID" value="RFP58950.1"/>
    <property type="molecule type" value="Genomic_DNA"/>
</dbReference>
<feature type="domain" description="GST N-terminal" evidence="2">
    <location>
        <begin position="1"/>
        <end position="92"/>
    </location>
</feature>
<comment type="caution">
    <text evidence="4">The sequence shown here is derived from an EMBL/GenBank/DDBJ whole genome shotgun (WGS) entry which is preliminary data.</text>
</comment>
<proteinExistence type="inferred from homology"/>
<comment type="similarity">
    <text evidence="1">Belongs to the GST superfamily.</text>
</comment>
<dbReference type="SUPFAM" id="SSF52833">
    <property type="entry name" value="Thioredoxin-like"/>
    <property type="match status" value="1"/>
</dbReference>
<dbReference type="SFLD" id="SFLDG00358">
    <property type="entry name" value="Main_(cytGST)"/>
    <property type="match status" value="1"/>
</dbReference>
<keyword evidence="5" id="KW-1185">Reference proteome</keyword>
<reference evidence="4 5" key="1">
    <citation type="submission" date="2018-08" db="EMBL/GenBank/DDBJ databases">
        <title>Lysobacter weifangensis sp. nov., a new member of the family 'Xanthomonadaceae', isolated from soil in a farmland.</title>
        <authorList>
            <person name="Zhao H."/>
        </authorList>
    </citation>
    <scope>NUCLEOTIDE SEQUENCE [LARGE SCALE GENOMIC DNA]</scope>
    <source>
        <strain evidence="4 5">WF-2</strain>
    </source>
</reference>
<dbReference type="InterPro" id="IPR040079">
    <property type="entry name" value="Glutathione_S-Trfase"/>
</dbReference>
<dbReference type="InterPro" id="IPR036282">
    <property type="entry name" value="Glutathione-S-Trfase_C_sf"/>
</dbReference>
<evidence type="ECO:0000256" key="1">
    <source>
        <dbReference type="RuleBase" id="RU003494"/>
    </source>
</evidence>
<dbReference type="InterPro" id="IPR004045">
    <property type="entry name" value="Glutathione_S-Trfase_N"/>
</dbReference>
<dbReference type="Pfam" id="PF00043">
    <property type="entry name" value="GST_C"/>
    <property type="match status" value="1"/>
</dbReference>
<dbReference type="AlphaFoldDB" id="A0A372DHB3"/>
<dbReference type="InterPro" id="IPR010987">
    <property type="entry name" value="Glutathione-S-Trfase_C-like"/>
</dbReference>
<dbReference type="PANTHER" id="PTHR44051:SF19">
    <property type="entry name" value="DISULFIDE-BOND OXIDOREDUCTASE YFCG"/>
    <property type="match status" value="1"/>
</dbReference>
<dbReference type="SFLD" id="SFLDS00019">
    <property type="entry name" value="Glutathione_Transferase_(cytos"/>
    <property type="match status" value="1"/>
</dbReference>
<dbReference type="Gene3D" id="3.40.30.10">
    <property type="entry name" value="Glutaredoxin"/>
    <property type="match status" value="1"/>
</dbReference>
<dbReference type="PROSITE" id="PS50405">
    <property type="entry name" value="GST_CTER"/>
    <property type="match status" value="1"/>
</dbReference>
<dbReference type="OrthoDB" id="9803562at2"/>
<dbReference type="PANTHER" id="PTHR44051">
    <property type="entry name" value="GLUTATHIONE S-TRANSFERASE-RELATED"/>
    <property type="match status" value="1"/>
</dbReference>
<evidence type="ECO:0000259" key="2">
    <source>
        <dbReference type="PROSITE" id="PS50404"/>
    </source>
</evidence>
<name>A0A372DHB3_9GAMM</name>
<sequence length="247" mass="27201">MIELHYWPTPNGHKVTLLLEELAELGRPLAYRIVPVDIGKGAQFAPAFLAISPNNKMPAIVDRAPADGGAPIPVFESGAILQYLAEKAGRFLGIPDGADARTALRQRIVVNEWLFWQMGGLGPMTGQHGHFSVYAPEPVPYAIDRYRREAERLLGVLDTRLRDREFIAGDEYSIADMACHPWIDPYDKAPLDLAPFPEVRRWHAAIAARPAAQRAYALAATVNPEAGKPMSDAEKKILFGQGARQAD</sequence>
<evidence type="ECO:0000313" key="4">
    <source>
        <dbReference type="EMBL" id="RFP58950.1"/>
    </source>
</evidence>
<gene>
    <name evidence="4" type="ORF">D0Y53_12190</name>
</gene>
<dbReference type="Proteomes" id="UP000262917">
    <property type="component" value="Unassembled WGS sequence"/>
</dbReference>
<dbReference type="SFLD" id="SFLDG01151">
    <property type="entry name" value="Main.2:_Nu-like"/>
    <property type="match status" value="1"/>
</dbReference>
<organism evidence="4 5">
    <name type="scientific">Cognatiluteimonas weifangensis</name>
    <dbReference type="NCBI Taxonomy" id="2303539"/>
    <lineage>
        <taxon>Bacteria</taxon>
        <taxon>Pseudomonadati</taxon>
        <taxon>Pseudomonadota</taxon>
        <taxon>Gammaproteobacteria</taxon>
        <taxon>Lysobacterales</taxon>
        <taxon>Lysobacteraceae</taxon>
        <taxon>Cognatiluteimonas</taxon>
    </lineage>
</organism>
<feature type="domain" description="GST C-terminal" evidence="3">
    <location>
        <begin position="103"/>
        <end position="230"/>
    </location>
</feature>
<dbReference type="Pfam" id="PF02798">
    <property type="entry name" value="GST_N"/>
    <property type="match status" value="1"/>
</dbReference>
<dbReference type="SUPFAM" id="SSF47616">
    <property type="entry name" value="GST C-terminal domain-like"/>
    <property type="match status" value="1"/>
</dbReference>
<dbReference type="PROSITE" id="PS50404">
    <property type="entry name" value="GST_NTER"/>
    <property type="match status" value="1"/>
</dbReference>
<dbReference type="InterPro" id="IPR004046">
    <property type="entry name" value="GST_C"/>
</dbReference>
<evidence type="ECO:0000313" key="5">
    <source>
        <dbReference type="Proteomes" id="UP000262917"/>
    </source>
</evidence>
<accession>A0A372DHB3</accession>